<organism evidence="2 3">
    <name type="scientific">Jatropha curcas</name>
    <name type="common">Barbados nut</name>
    <dbReference type="NCBI Taxonomy" id="180498"/>
    <lineage>
        <taxon>Eukaryota</taxon>
        <taxon>Viridiplantae</taxon>
        <taxon>Streptophyta</taxon>
        <taxon>Embryophyta</taxon>
        <taxon>Tracheophyta</taxon>
        <taxon>Spermatophyta</taxon>
        <taxon>Magnoliopsida</taxon>
        <taxon>eudicotyledons</taxon>
        <taxon>Gunneridae</taxon>
        <taxon>Pentapetalae</taxon>
        <taxon>rosids</taxon>
        <taxon>fabids</taxon>
        <taxon>Malpighiales</taxon>
        <taxon>Euphorbiaceae</taxon>
        <taxon>Crotonoideae</taxon>
        <taxon>Jatropheae</taxon>
        <taxon>Jatropha</taxon>
    </lineage>
</organism>
<evidence type="ECO:0000313" key="3">
    <source>
        <dbReference type="Proteomes" id="UP000027138"/>
    </source>
</evidence>
<accession>A0A067KLG2</accession>
<keyword evidence="3" id="KW-1185">Reference proteome</keyword>
<gene>
    <name evidence="2" type="ORF">JCGZ_10637</name>
</gene>
<evidence type="ECO:0000256" key="1">
    <source>
        <dbReference type="SAM" id="MobiDB-lite"/>
    </source>
</evidence>
<dbReference type="AlphaFoldDB" id="A0A067KLG2"/>
<name>A0A067KLG2_JATCU</name>
<dbReference type="Proteomes" id="UP000027138">
    <property type="component" value="Unassembled WGS sequence"/>
</dbReference>
<dbReference type="EMBL" id="KK914475">
    <property type="protein sequence ID" value="KDP35828.1"/>
    <property type="molecule type" value="Genomic_DNA"/>
</dbReference>
<evidence type="ECO:0000313" key="2">
    <source>
        <dbReference type="EMBL" id="KDP35828.1"/>
    </source>
</evidence>
<feature type="region of interest" description="Disordered" evidence="1">
    <location>
        <begin position="61"/>
        <end position="86"/>
    </location>
</feature>
<proteinExistence type="predicted"/>
<sequence>MLATSWTLPAWLGFLHFEVPESSFSCLIWIKSSTLVAVAMSDWKVGGVVEVIGEAGVAGEASEAGEVGDSTVGDSTVGVTGTDAGT</sequence>
<protein>
    <submittedName>
        <fullName evidence="2">Uncharacterized protein</fullName>
    </submittedName>
</protein>
<reference evidence="2 3" key="1">
    <citation type="journal article" date="2014" name="PLoS ONE">
        <title>Global Analysis of Gene Expression Profiles in Physic Nut (Jatropha curcas L.) Seedlings Exposed to Salt Stress.</title>
        <authorList>
            <person name="Zhang L."/>
            <person name="Zhang C."/>
            <person name="Wu P."/>
            <person name="Chen Y."/>
            <person name="Li M."/>
            <person name="Jiang H."/>
            <person name="Wu G."/>
        </authorList>
    </citation>
    <scope>NUCLEOTIDE SEQUENCE [LARGE SCALE GENOMIC DNA]</scope>
    <source>
        <strain evidence="3">cv. GZQX0401</strain>
        <tissue evidence="2">Young leaves</tissue>
    </source>
</reference>